<evidence type="ECO:0000313" key="1">
    <source>
        <dbReference type="EMBL" id="EST48810.1"/>
    </source>
</evidence>
<evidence type="ECO:0000313" key="3">
    <source>
        <dbReference type="Proteomes" id="UP000018208"/>
    </source>
</evidence>
<keyword evidence="3" id="KW-1185">Reference proteome</keyword>
<dbReference type="EMBL" id="AUWU02000008">
    <property type="protein sequence ID" value="KAH0569903.1"/>
    <property type="molecule type" value="Genomic_DNA"/>
</dbReference>
<organism evidence="1">
    <name type="scientific">Spironucleus salmonicida</name>
    <dbReference type="NCBI Taxonomy" id="348837"/>
    <lineage>
        <taxon>Eukaryota</taxon>
        <taxon>Metamonada</taxon>
        <taxon>Diplomonadida</taxon>
        <taxon>Hexamitidae</taxon>
        <taxon>Hexamitinae</taxon>
        <taxon>Spironucleus</taxon>
    </lineage>
</organism>
<dbReference type="AlphaFoldDB" id="V6LW68"/>
<accession>V6LW68</accession>
<dbReference type="VEuPathDB" id="GiardiaDB:SS50377_27875"/>
<sequence length="91" mass="10229">MQQVLIKIDTNKPVYINEGLSLRLSHVSGEPGSHLSMQVSHTCEFSDPFCVARISQSGYQKLNLDVDGPYILNFITNKPVLLYGTFEDIKK</sequence>
<name>V6LW68_9EUKA</name>
<evidence type="ECO:0008006" key="4">
    <source>
        <dbReference type="Google" id="ProtNLM"/>
    </source>
</evidence>
<evidence type="ECO:0000313" key="2">
    <source>
        <dbReference type="EMBL" id="KAH0569903.1"/>
    </source>
</evidence>
<dbReference type="EMBL" id="KI545975">
    <property type="protein sequence ID" value="EST48810.1"/>
    <property type="molecule type" value="Genomic_DNA"/>
</dbReference>
<proteinExistence type="predicted"/>
<reference evidence="1 2" key="1">
    <citation type="journal article" date="2014" name="PLoS Genet.">
        <title>The Genome of Spironucleus salmonicida Highlights a Fish Pathogen Adapted to Fluctuating Environments.</title>
        <authorList>
            <person name="Xu F."/>
            <person name="Jerlstrom-Hultqvist J."/>
            <person name="Einarsson E."/>
            <person name="Astvaldsson A."/>
            <person name="Svard S.G."/>
            <person name="Andersson J.O."/>
        </authorList>
    </citation>
    <scope>NUCLEOTIDE SEQUENCE</scope>
    <source>
        <strain evidence="2">ATCC 50377</strain>
    </source>
</reference>
<gene>
    <name evidence="1" type="ORF">SS50377_10905</name>
    <name evidence="2" type="ORF">SS50377_27875</name>
</gene>
<reference evidence="2" key="2">
    <citation type="submission" date="2020-12" db="EMBL/GenBank/DDBJ databases">
        <title>New Spironucleus salmonicida genome in near-complete chromosomes.</title>
        <authorList>
            <person name="Xu F."/>
            <person name="Kurt Z."/>
            <person name="Jimenez-Gonzalez A."/>
            <person name="Astvaldsson A."/>
            <person name="Andersson J.O."/>
            <person name="Svard S.G."/>
        </authorList>
    </citation>
    <scope>NUCLEOTIDE SEQUENCE</scope>
    <source>
        <strain evidence="2">ATCC 50377</strain>
    </source>
</reference>
<dbReference type="Proteomes" id="UP000018208">
    <property type="component" value="Unassembled WGS sequence"/>
</dbReference>
<protein>
    <recommendedName>
        <fullName evidence="4">Nucleoplasmin-like domain-containing protein</fullName>
    </recommendedName>
</protein>